<accession>A0AAW2IJ80</accession>
<reference evidence="2" key="1">
    <citation type="submission" date="2020-06" db="EMBL/GenBank/DDBJ databases">
        <authorList>
            <person name="Li T."/>
            <person name="Hu X."/>
            <person name="Zhang T."/>
            <person name="Song X."/>
            <person name="Zhang H."/>
            <person name="Dai N."/>
            <person name="Sheng W."/>
            <person name="Hou X."/>
            <person name="Wei L."/>
        </authorList>
    </citation>
    <scope>NUCLEOTIDE SEQUENCE</scope>
    <source>
        <strain evidence="2">G01</strain>
        <tissue evidence="2">Leaf</tissue>
    </source>
</reference>
<protein>
    <submittedName>
        <fullName evidence="2">Uncharacterized protein</fullName>
    </submittedName>
</protein>
<evidence type="ECO:0000256" key="1">
    <source>
        <dbReference type="SAM" id="MobiDB-lite"/>
    </source>
</evidence>
<feature type="region of interest" description="Disordered" evidence="1">
    <location>
        <begin position="75"/>
        <end position="106"/>
    </location>
</feature>
<sequence length="150" mass="16798">METRRNFTAELRLSPTSKNLSNNFGTMAAAAPPVAISPNTPSEQIPSSHEVFTRIRLATVEDVSHIHKLTNWLYSRASPTSSKPPRPHSPPPSSPERASSLHFRHSLPPRAVHFAIPPIGESTFYTSAQIPPPRQHRRRPRKRSLQKQCS</sequence>
<comment type="caution">
    <text evidence="2">The sequence shown here is derived from an EMBL/GenBank/DDBJ whole genome shotgun (WGS) entry which is preliminary data.</text>
</comment>
<feature type="compositionally biased region" description="Basic residues" evidence="1">
    <location>
        <begin position="134"/>
        <end position="150"/>
    </location>
</feature>
<feature type="compositionally biased region" description="Pro residues" evidence="1">
    <location>
        <begin position="82"/>
        <end position="94"/>
    </location>
</feature>
<name>A0AAW2IJ80_9LAMI</name>
<evidence type="ECO:0000313" key="2">
    <source>
        <dbReference type="EMBL" id="KAL0281861.1"/>
    </source>
</evidence>
<feature type="region of interest" description="Disordered" evidence="1">
    <location>
        <begin position="123"/>
        <end position="150"/>
    </location>
</feature>
<proteinExistence type="predicted"/>
<gene>
    <name evidence="2" type="ORF">Sangu_2985300</name>
</gene>
<dbReference type="AlphaFoldDB" id="A0AAW2IJ80"/>
<reference evidence="2" key="2">
    <citation type="journal article" date="2024" name="Plant">
        <title>Genomic evolution and insights into agronomic trait innovations of Sesamum species.</title>
        <authorList>
            <person name="Miao H."/>
            <person name="Wang L."/>
            <person name="Qu L."/>
            <person name="Liu H."/>
            <person name="Sun Y."/>
            <person name="Le M."/>
            <person name="Wang Q."/>
            <person name="Wei S."/>
            <person name="Zheng Y."/>
            <person name="Lin W."/>
            <person name="Duan Y."/>
            <person name="Cao H."/>
            <person name="Xiong S."/>
            <person name="Wang X."/>
            <person name="Wei L."/>
            <person name="Li C."/>
            <person name="Ma Q."/>
            <person name="Ju M."/>
            <person name="Zhao R."/>
            <person name="Li G."/>
            <person name="Mu C."/>
            <person name="Tian Q."/>
            <person name="Mei H."/>
            <person name="Zhang T."/>
            <person name="Gao T."/>
            <person name="Zhang H."/>
        </authorList>
    </citation>
    <scope>NUCLEOTIDE SEQUENCE</scope>
    <source>
        <strain evidence="2">G01</strain>
    </source>
</reference>
<organism evidence="2">
    <name type="scientific">Sesamum angustifolium</name>
    <dbReference type="NCBI Taxonomy" id="2727405"/>
    <lineage>
        <taxon>Eukaryota</taxon>
        <taxon>Viridiplantae</taxon>
        <taxon>Streptophyta</taxon>
        <taxon>Embryophyta</taxon>
        <taxon>Tracheophyta</taxon>
        <taxon>Spermatophyta</taxon>
        <taxon>Magnoliopsida</taxon>
        <taxon>eudicotyledons</taxon>
        <taxon>Gunneridae</taxon>
        <taxon>Pentapetalae</taxon>
        <taxon>asterids</taxon>
        <taxon>lamiids</taxon>
        <taxon>Lamiales</taxon>
        <taxon>Pedaliaceae</taxon>
        <taxon>Sesamum</taxon>
    </lineage>
</organism>
<dbReference type="EMBL" id="JACGWK010001876">
    <property type="protein sequence ID" value="KAL0281861.1"/>
    <property type="molecule type" value="Genomic_DNA"/>
</dbReference>